<protein>
    <submittedName>
        <fullName evidence="2">Cyanophycinase</fullName>
    </submittedName>
</protein>
<accession>A0AAW7QYA3</accession>
<reference evidence="4 5" key="1">
    <citation type="submission" date="2021-03" db="EMBL/GenBank/DDBJ databases">
        <title>Pseudidiomarina terrestris, a new bacterium isolated from saline soil.</title>
        <authorList>
            <person name="Galisteo C."/>
            <person name="De La Haba R."/>
            <person name="Sanchez-Porro C."/>
            <person name="Ventosa A."/>
        </authorList>
    </citation>
    <scope>NUCLEOTIDE SEQUENCE [LARGE SCALE GENOMIC DNA]</scope>
    <source>
        <strain evidence="2 5">1APP75-32.1</strain>
        <strain evidence="4">1APR75-15</strain>
        <strain evidence="3">1ASR75-15</strain>
    </source>
</reference>
<name>A0AAW7QYA3_9GAMM</name>
<dbReference type="Proteomes" id="UP001169492">
    <property type="component" value="Unassembled WGS sequence"/>
</dbReference>
<feature type="chain" id="PRO_5043465384" evidence="1">
    <location>
        <begin position="28"/>
        <end position="561"/>
    </location>
</feature>
<proteinExistence type="predicted"/>
<feature type="signal peptide" evidence="1">
    <location>
        <begin position="1"/>
        <end position="27"/>
    </location>
</feature>
<organism evidence="2 5">
    <name type="scientific">Pseudidiomarina terrestris</name>
    <dbReference type="NCBI Taxonomy" id="2820060"/>
    <lineage>
        <taxon>Bacteria</taxon>
        <taxon>Pseudomonadati</taxon>
        <taxon>Pseudomonadota</taxon>
        <taxon>Gammaproteobacteria</taxon>
        <taxon>Alteromonadales</taxon>
        <taxon>Idiomarinaceae</taxon>
        <taxon>Pseudidiomarina</taxon>
    </lineage>
</organism>
<evidence type="ECO:0000313" key="2">
    <source>
        <dbReference type="EMBL" id="MDN7124843.1"/>
    </source>
</evidence>
<dbReference type="PANTHER" id="PTHR36175:SF1">
    <property type="entry name" value="CYANOPHYCINASE"/>
    <property type="match status" value="1"/>
</dbReference>
<dbReference type="PANTHER" id="PTHR36175">
    <property type="entry name" value="CYANOPHYCINASE"/>
    <property type="match status" value="1"/>
</dbReference>
<sequence length="561" mass="61536">MRKSILTTCLALVAGVSASLSSGTTIAQEQSDSDFFPFIAIGEPLEVCSSMAWQRCNETDWIDTDAMRSDRYVNLSSAYVERLLDDKNWTPMRRDVRDDLREALDLLHQRMKQDVISERVFLEEFTRRATRYMYDQLSEREWNMIIDYLEMRVPDDVSYGVNLAATKDDVQPELLRHLVSQARKVTAGETPHVLVLTAGQRDSLDKVNYYLQSFAAAGADASWLPLDAAVLAARGADACEELDAYRETVMDSYRRDIVHADLHLRQLAFCEAGDAVDAVRNADAIYIADGSPDLLRPLFVTQLNEPNSFAIGIAERVAEEQLVVAAAGAAVNVMTSKAMISAGTSREALKDGAHSARMPGYGCGKDDTCPRGLNENSTTYHPLGGAGLFRWATLDNQVGEEGRHGRLLRVAATNRVPMAVGIDASTALLVNLKSGDFKVVGERGVFFALGAQQNERAVAASFHYLMAGATGTLSGNELTNVELADNAKVVQEDPTTNFLDGRGMYDALRLLCNERESIEVKQEQFVLTLLGGEGVTTQKAGAECQVMNARIGMQYAPSKSF</sequence>
<dbReference type="EMBL" id="JAGGJC010000002">
    <property type="protein sequence ID" value="MDN7129683.1"/>
    <property type="molecule type" value="Genomic_DNA"/>
</dbReference>
<dbReference type="AlphaFoldDB" id="A0AAW7QYA3"/>
<dbReference type="EMBL" id="JAGGJB010000004">
    <property type="protein sequence ID" value="MDN7124843.1"/>
    <property type="molecule type" value="Genomic_DNA"/>
</dbReference>
<evidence type="ECO:0000313" key="4">
    <source>
        <dbReference type="Proteomes" id="UP001169491"/>
    </source>
</evidence>
<keyword evidence="1" id="KW-0732">Signal</keyword>
<evidence type="ECO:0000313" key="5">
    <source>
        <dbReference type="Proteomes" id="UP001169492"/>
    </source>
</evidence>
<gene>
    <name evidence="2" type="ORF">J6I90_08110</name>
    <name evidence="3" type="ORF">J6I92_07345</name>
</gene>
<evidence type="ECO:0000313" key="3">
    <source>
        <dbReference type="EMBL" id="MDN7129683.1"/>
    </source>
</evidence>
<dbReference type="RefSeq" id="WP_301774640.1">
    <property type="nucleotide sequence ID" value="NZ_JAGGJB010000004.1"/>
</dbReference>
<dbReference type="Gene3D" id="3.40.50.880">
    <property type="match status" value="1"/>
</dbReference>
<dbReference type="InterPro" id="IPR029062">
    <property type="entry name" value="Class_I_gatase-like"/>
</dbReference>
<keyword evidence="4" id="KW-1185">Reference proteome</keyword>
<evidence type="ECO:0000256" key="1">
    <source>
        <dbReference type="SAM" id="SignalP"/>
    </source>
</evidence>
<comment type="caution">
    <text evidence="2">The sequence shown here is derived from an EMBL/GenBank/DDBJ whole genome shotgun (WGS) entry which is preliminary data.</text>
</comment>
<dbReference type="Proteomes" id="UP001169491">
    <property type="component" value="Unassembled WGS sequence"/>
</dbReference>